<reference evidence="7" key="1">
    <citation type="journal article" date="2012" name="Stand. Genomic Sci.">
        <title>Permanent draft genome sequence of the gliding predator Saprospira grandis strain Sa g1 (= HR1).</title>
        <authorList>
            <person name="Mavromatis K."/>
            <person name="Chertkov O."/>
            <person name="Lapidus A."/>
            <person name="Nolan M."/>
            <person name="Lucas S."/>
            <person name="Tice H."/>
            <person name="Del Rio T.G."/>
            <person name="Cheng J.F."/>
            <person name="Han C."/>
            <person name="Tapia R."/>
            <person name="Bruce D."/>
            <person name="Goodwin L.A."/>
            <person name="Pitluck S."/>
            <person name="Huntemann M."/>
            <person name="Liolios K."/>
            <person name="Pagani I."/>
            <person name="Ivanova N."/>
            <person name="Mikhailova N."/>
            <person name="Pati A."/>
            <person name="Chen A."/>
            <person name="Palaniappan K."/>
            <person name="Land M."/>
            <person name="Brambilla E.M."/>
            <person name="Rohde M."/>
            <person name="Spring S."/>
            <person name="Goker M."/>
            <person name="Detter J.C."/>
            <person name="Bristow J."/>
            <person name="Eisen J.A."/>
            <person name="Markowitz V."/>
            <person name="Hugenholtz P."/>
            <person name="Kyrpides N.C."/>
            <person name="Klenk H.P."/>
            <person name="Woyke T."/>
        </authorList>
    </citation>
    <scope>NUCLEOTIDE SEQUENCE [LARGE SCALE GENOMIC DNA]</scope>
    <source>
        <strain evidence="7">DSM 2844</strain>
    </source>
</reference>
<dbReference type="HOGENOM" id="CLU_038395_1_3_10"/>
<dbReference type="RefSeq" id="WP_002656178.1">
    <property type="nucleotide sequence ID" value="NZ_JH719941.1"/>
</dbReference>
<comment type="function">
    <text evidence="4">Catalyzes the transfer of a formyl group from 10-formyltetrahydrofolate to 5-phospho-ribosyl-glycinamide (GAR), producing 5-phospho-ribosyl-N-formylglycinamide (FGAR) and tetrahydrofolate.</text>
</comment>
<dbReference type="HAMAP" id="MF_01930">
    <property type="entry name" value="PurN"/>
    <property type="match status" value="1"/>
</dbReference>
<accession>J0P5R4</accession>
<comment type="caution">
    <text evidence="4">Lacks conserved residue(s) required for the propagation of feature annotation.</text>
</comment>
<evidence type="ECO:0000256" key="2">
    <source>
        <dbReference type="ARBA" id="ARBA00022679"/>
    </source>
</evidence>
<dbReference type="InterPro" id="IPR004607">
    <property type="entry name" value="GART"/>
</dbReference>
<feature type="active site" description="Proton donor" evidence="4">
    <location>
        <position position="110"/>
    </location>
</feature>
<comment type="pathway">
    <text evidence="1 4">Purine metabolism; IMP biosynthesis via de novo pathway; N(2)-formyl-N(1)-(5-phospho-D-ribosyl)glycinamide from N(1)-(5-phospho-D-ribosyl)glycinamide (10-formyl THF route): step 1/1.</text>
</comment>
<dbReference type="InterPro" id="IPR002376">
    <property type="entry name" value="Formyl_transf_N"/>
</dbReference>
<dbReference type="AlphaFoldDB" id="J0P5R4"/>
<organism evidence="6 7">
    <name type="scientific">Saprospira grandis DSM 2844</name>
    <dbReference type="NCBI Taxonomy" id="694433"/>
    <lineage>
        <taxon>Bacteria</taxon>
        <taxon>Pseudomonadati</taxon>
        <taxon>Bacteroidota</taxon>
        <taxon>Saprospiria</taxon>
        <taxon>Saprospirales</taxon>
        <taxon>Saprospiraceae</taxon>
        <taxon>Saprospira</taxon>
    </lineage>
</organism>
<dbReference type="PANTHER" id="PTHR43369:SF2">
    <property type="entry name" value="PHOSPHORIBOSYLGLYCINAMIDE FORMYLTRANSFERASE"/>
    <property type="match status" value="1"/>
</dbReference>
<dbReference type="CDD" id="cd08645">
    <property type="entry name" value="FMT_core_GART"/>
    <property type="match status" value="1"/>
</dbReference>
<feature type="site" description="Raises pKa of active site His" evidence="4">
    <location>
        <position position="146"/>
    </location>
</feature>
<dbReference type="GO" id="GO:0006189">
    <property type="term" value="P:'de novo' IMP biosynthetic process"/>
    <property type="evidence" value="ECO:0007669"/>
    <property type="project" value="UniProtKB-UniRule"/>
</dbReference>
<feature type="binding site" evidence="4">
    <location>
        <position position="66"/>
    </location>
    <ligand>
        <name>(6R)-10-formyltetrahydrofolate</name>
        <dbReference type="ChEBI" id="CHEBI:195366"/>
    </ligand>
</feature>
<dbReference type="InterPro" id="IPR036477">
    <property type="entry name" value="Formyl_transf_N_sf"/>
</dbReference>
<feature type="binding site" evidence="4">
    <location>
        <position position="108"/>
    </location>
    <ligand>
        <name>(6R)-10-formyltetrahydrofolate</name>
        <dbReference type="ChEBI" id="CHEBI:195366"/>
    </ligand>
</feature>
<comment type="catalytic activity">
    <reaction evidence="4">
        <text>N(1)-(5-phospho-beta-D-ribosyl)glycinamide + (6R)-10-formyltetrahydrofolate = N(2)-formyl-N(1)-(5-phospho-beta-D-ribosyl)glycinamide + (6S)-5,6,7,8-tetrahydrofolate + H(+)</text>
        <dbReference type="Rhea" id="RHEA:15053"/>
        <dbReference type="ChEBI" id="CHEBI:15378"/>
        <dbReference type="ChEBI" id="CHEBI:57453"/>
        <dbReference type="ChEBI" id="CHEBI:143788"/>
        <dbReference type="ChEBI" id="CHEBI:147286"/>
        <dbReference type="ChEBI" id="CHEBI:195366"/>
        <dbReference type="EC" id="2.1.2.2"/>
    </reaction>
</comment>
<dbReference type="GO" id="GO:0005737">
    <property type="term" value="C:cytoplasm"/>
    <property type="evidence" value="ECO:0007669"/>
    <property type="project" value="TreeGrafter"/>
</dbReference>
<evidence type="ECO:0000259" key="5">
    <source>
        <dbReference type="Pfam" id="PF00551"/>
    </source>
</evidence>
<evidence type="ECO:0000256" key="4">
    <source>
        <dbReference type="HAMAP-Rule" id="MF_01930"/>
    </source>
</evidence>
<name>J0P5R4_9BACT</name>
<dbReference type="GO" id="GO:0004644">
    <property type="term" value="F:phosphoribosylglycinamide formyltransferase activity"/>
    <property type="evidence" value="ECO:0007669"/>
    <property type="project" value="UniProtKB-UniRule"/>
</dbReference>
<protein>
    <recommendedName>
        <fullName evidence="4">Phosphoribosylglycinamide formyltransferase</fullName>
        <ecNumber evidence="4">2.1.2.2</ecNumber>
    </recommendedName>
    <alternativeName>
        <fullName evidence="4">5'-phosphoribosylglycinamide transformylase</fullName>
    </alternativeName>
    <alternativeName>
        <fullName evidence="4">GAR transformylase</fullName>
        <shortName evidence="4">GART</shortName>
    </alternativeName>
</protein>
<dbReference type="Gene3D" id="3.40.50.170">
    <property type="entry name" value="Formyl transferase, N-terminal domain"/>
    <property type="match status" value="1"/>
</dbReference>
<feature type="domain" description="Formyl transferase N-terminal" evidence="5">
    <location>
        <begin position="2"/>
        <end position="183"/>
    </location>
</feature>
<evidence type="ECO:0000313" key="7">
    <source>
        <dbReference type="Proteomes" id="UP000005113"/>
    </source>
</evidence>
<evidence type="ECO:0000313" key="6">
    <source>
        <dbReference type="EMBL" id="EJF55214.1"/>
    </source>
</evidence>
<sequence length="193" mass="21061">MKKIALFASGRGSNLMNILASMQNGCLANLAEAVLVFSNQPKAPVLAKVEALGLAVDCIPSWGKKRLDFDAEVLALLEKYRPDYIVLAGYMRVLSAPFVAAYAGRIVNIHPADTRVHQGLGAYKWAFDGGLEETKITVHLVDQGLDTGPIIAQAPVDLKGVKTIEEVERRGLAVEHQLYPQALYQLFSSKNKQ</sequence>
<dbReference type="OrthoDB" id="9806170at2"/>
<dbReference type="Pfam" id="PF00551">
    <property type="entry name" value="Formyl_trans_N"/>
    <property type="match status" value="1"/>
</dbReference>
<dbReference type="NCBIfam" id="TIGR00639">
    <property type="entry name" value="PurN"/>
    <property type="match status" value="1"/>
</dbReference>
<keyword evidence="2 4" id="KW-0808">Transferase</keyword>
<dbReference type="Proteomes" id="UP000005113">
    <property type="component" value="Unassembled WGS sequence"/>
</dbReference>
<dbReference type="SUPFAM" id="SSF53328">
    <property type="entry name" value="Formyltransferase"/>
    <property type="match status" value="1"/>
</dbReference>
<dbReference type="EC" id="2.1.2.2" evidence="4"/>
<evidence type="ECO:0000256" key="3">
    <source>
        <dbReference type="ARBA" id="ARBA00022755"/>
    </source>
</evidence>
<proteinExistence type="inferred from homology"/>
<dbReference type="EMBL" id="JH719941">
    <property type="protein sequence ID" value="EJF55214.1"/>
    <property type="molecule type" value="Genomic_DNA"/>
</dbReference>
<dbReference type="UniPathway" id="UPA00074">
    <property type="reaction ID" value="UER00126"/>
</dbReference>
<comment type="similarity">
    <text evidence="4">Belongs to the GART family.</text>
</comment>
<gene>
    <name evidence="4" type="primary">purN</name>
    <name evidence="6" type="ORF">SapgrDRAFT_3582</name>
</gene>
<evidence type="ECO:0000256" key="1">
    <source>
        <dbReference type="ARBA" id="ARBA00005054"/>
    </source>
</evidence>
<keyword evidence="3 4" id="KW-0658">Purine biosynthesis</keyword>
<dbReference type="PANTHER" id="PTHR43369">
    <property type="entry name" value="PHOSPHORIBOSYLGLYCINAMIDE FORMYLTRANSFERASE"/>
    <property type="match status" value="1"/>
</dbReference>
<feature type="binding site" evidence="4">
    <location>
        <begin position="12"/>
        <end position="14"/>
    </location>
    <ligand>
        <name>N(1)-(5-phospho-beta-D-ribosyl)glycinamide</name>
        <dbReference type="ChEBI" id="CHEBI:143788"/>
    </ligand>
</feature>